<accession>G0VHL7</accession>
<dbReference type="PANTHER" id="PTHR28523">
    <property type="entry name" value="CYTOCHROME C OXIDASE ASSEMBLY FACTOR 1"/>
    <property type="match status" value="1"/>
</dbReference>
<sequence>MKENKCALFILISYRRRYGSNYLDNTLDSRNMLRSFTPALRNVFLKRSIPTQLSAVRSLATITADASSRSTQEPDLILKDKERPLRIDRDLPDPREDRAKQIMGFVGFSIAMTASLALIFNYEKTESPIIETSLYQLRRSPVTKELLGENIEFSGIIPWVYGELNPVKGKINIKFYIKGDNKVPGVVRLVADRENRAEQFLIHEWSLTVNDKQFDLLTENTITVE</sequence>
<dbReference type="RefSeq" id="XP_003677254.1">
    <property type="nucleotide sequence ID" value="XM_003677206.1"/>
</dbReference>
<dbReference type="KEGG" id="ncs:NCAS_0G00140"/>
<dbReference type="PANTHER" id="PTHR28523:SF1">
    <property type="entry name" value="CYTOCHROME C OXIDASE ASSEMBLY FACTOR 1"/>
    <property type="match status" value="1"/>
</dbReference>
<gene>
    <name evidence="1" type="primary">NCAS0G00140</name>
    <name evidence="1" type="ordered locus">NCAS_0G00140</name>
</gene>
<evidence type="ECO:0000313" key="1">
    <source>
        <dbReference type="EMBL" id="CCC70901.1"/>
    </source>
</evidence>
<dbReference type="eggNOG" id="ENOG502RZQV">
    <property type="taxonomic scope" value="Eukaryota"/>
</dbReference>
<protein>
    <submittedName>
        <fullName evidence="1">Uncharacterized protein</fullName>
    </submittedName>
</protein>
<dbReference type="GO" id="GO:0005743">
    <property type="term" value="C:mitochondrial inner membrane"/>
    <property type="evidence" value="ECO:0007669"/>
    <property type="project" value="EnsemblFungi"/>
</dbReference>
<dbReference type="STRING" id="1064592.G0VHL7"/>
<dbReference type="Proteomes" id="UP000001640">
    <property type="component" value="Chromosome 7"/>
</dbReference>
<reference key="2">
    <citation type="submission" date="2011-08" db="EMBL/GenBank/DDBJ databases">
        <title>Genome sequence of Naumovozyma castellii.</title>
        <authorList>
            <person name="Gordon J.L."/>
            <person name="Armisen D."/>
            <person name="Proux-Wera E."/>
            <person name="OhEigeartaigh S.S."/>
            <person name="Byrne K.P."/>
            <person name="Wolfe K.H."/>
        </authorList>
    </citation>
    <scope>NUCLEOTIDE SEQUENCE</scope>
    <source>
        <strain>Type strain:CBS 4309</strain>
    </source>
</reference>
<dbReference type="HOGENOM" id="CLU_092488_2_0_1"/>
<dbReference type="InParanoid" id="G0VHL7"/>
<evidence type="ECO:0000313" key="2">
    <source>
        <dbReference type="Proteomes" id="UP000001640"/>
    </source>
</evidence>
<organism evidence="1 2">
    <name type="scientific">Naumovozyma castellii</name>
    <name type="common">Yeast</name>
    <name type="synonym">Saccharomyces castellii</name>
    <dbReference type="NCBI Taxonomy" id="27288"/>
    <lineage>
        <taxon>Eukaryota</taxon>
        <taxon>Fungi</taxon>
        <taxon>Dikarya</taxon>
        <taxon>Ascomycota</taxon>
        <taxon>Saccharomycotina</taxon>
        <taxon>Saccharomycetes</taxon>
        <taxon>Saccharomycetales</taxon>
        <taxon>Saccharomycetaceae</taxon>
        <taxon>Naumovozyma</taxon>
    </lineage>
</organism>
<reference evidence="1 2" key="1">
    <citation type="journal article" date="2011" name="Proc. Natl. Acad. Sci. U.S.A.">
        <title>Evolutionary erosion of yeast sex chromosomes by mating-type switching accidents.</title>
        <authorList>
            <person name="Gordon J.L."/>
            <person name="Armisen D."/>
            <person name="Proux-Wera E."/>
            <person name="Oheigeartaigh S.S."/>
            <person name="Byrne K.P."/>
            <person name="Wolfe K.H."/>
        </authorList>
    </citation>
    <scope>NUCLEOTIDE SEQUENCE [LARGE SCALE GENOMIC DNA]</scope>
    <source>
        <strain evidence="2">ATCC 76901 / BCRC 22586 / CBS 4309 / NBRC 1992 / NRRL Y-12630</strain>
    </source>
</reference>
<dbReference type="GeneID" id="96904567"/>
<dbReference type="InterPro" id="IPR014807">
    <property type="entry name" value="Coa1"/>
</dbReference>
<dbReference type="EMBL" id="HE576758">
    <property type="protein sequence ID" value="CCC70901.1"/>
    <property type="molecule type" value="Genomic_DNA"/>
</dbReference>
<dbReference type="GO" id="GO:0033617">
    <property type="term" value="P:mitochondrial respiratory chain complex IV assembly"/>
    <property type="evidence" value="ECO:0007669"/>
    <property type="project" value="EnsemblFungi"/>
</dbReference>
<dbReference type="InterPro" id="IPR042432">
    <property type="entry name" value="Coa1_fungi"/>
</dbReference>
<keyword evidence="2" id="KW-1185">Reference proteome</keyword>
<dbReference type="AlphaFoldDB" id="G0VHL7"/>
<dbReference type="Pfam" id="PF08695">
    <property type="entry name" value="Coa1"/>
    <property type="match status" value="1"/>
</dbReference>
<proteinExistence type="predicted"/>
<name>G0VHL7_NAUCA</name>
<dbReference type="OrthoDB" id="2100652at2759"/>
<dbReference type="FunCoup" id="G0VHL7">
    <property type="interactions" value="62"/>
</dbReference>